<name>A0A7S9HDU8_9ALTE</name>
<evidence type="ECO:0000313" key="3">
    <source>
        <dbReference type="Proteomes" id="UP000595095"/>
    </source>
</evidence>
<accession>A0A7S9HDU8</accession>
<dbReference type="KEGG" id="smaa:IT774_05220"/>
<protein>
    <submittedName>
        <fullName evidence="2">Uncharacterized protein</fullName>
    </submittedName>
</protein>
<feature type="compositionally biased region" description="Basic residues" evidence="1">
    <location>
        <begin position="81"/>
        <end position="95"/>
    </location>
</feature>
<reference evidence="2 3" key="1">
    <citation type="submission" date="2020-11" db="EMBL/GenBank/DDBJ databases">
        <title>Complete genome sequence for Salinimonas sp. strain G2-b.</title>
        <authorList>
            <person name="Park S.-J."/>
        </authorList>
    </citation>
    <scope>NUCLEOTIDE SEQUENCE [LARGE SCALE GENOMIC DNA]</scope>
    <source>
        <strain evidence="2 3">G2-b</strain>
    </source>
</reference>
<gene>
    <name evidence="2" type="ORF">IT774_05220</name>
</gene>
<evidence type="ECO:0000313" key="2">
    <source>
        <dbReference type="EMBL" id="QPG06575.1"/>
    </source>
</evidence>
<dbReference type="AlphaFoldDB" id="A0A7S9HDU8"/>
<evidence type="ECO:0000256" key="1">
    <source>
        <dbReference type="SAM" id="MobiDB-lite"/>
    </source>
</evidence>
<organism evidence="2 3">
    <name type="scientific">Salinimonas marina</name>
    <dbReference type="NCBI Taxonomy" id="2785918"/>
    <lineage>
        <taxon>Bacteria</taxon>
        <taxon>Pseudomonadati</taxon>
        <taxon>Pseudomonadota</taxon>
        <taxon>Gammaproteobacteria</taxon>
        <taxon>Alteromonadales</taxon>
        <taxon>Alteromonadaceae</taxon>
        <taxon>Alteromonas/Salinimonas group</taxon>
        <taxon>Salinimonas</taxon>
    </lineage>
</organism>
<feature type="region of interest" description="Disordered" evidence="1">
    <location>
        <begin position="76"/>
        <end position="95"/>
    </location>
</feature>
<dbReference type="Proteomes" id="UP000595095">
    <property type="component" value="Chromosome"/>
</dbReference>
<sequence>MTADNVQTFLATNGFSLSYEFDSVPVRVHDQNGHEVFRFLLSGGLTGESVIKLASGEYNPDVAKAARELAQHLGVKSAKWERRKPNRKHQARYQG</sequence>
<proteinExistence type="predicted"/>
<dbReference type="RefSeq" id="WP_195811651.1">
    <property type="nucleotide sequence ID" value="NZ_CP064795.1"/>
</dbReference>
<keyword evidence="3" id="KW-1185">Reference proteome</keyword>
<dbReference type="EMBL" id="CP064795">
    <property type="protein sequence ID" value="QPG06575.1"/>
    <property type="molecule type" value="Genomic_DNA"/>
</dbReference>